<evidence type="ECO:0000313" key="1">
    <source>
        <dbReference type="EMBL" id="GIZ03444.1"/>
    </source>
</evidence>
<reference evidence="1 2" key="1">
    <citation type="submission" date="2021-06" db="EMBL/GenBank/DDBJ databases">
        <title>Caerostris extrusa draft genome.</title>
        <authorList>
            <person name="Kono N."/>
            <person name="Arakawa K."/>
        </authorList>
    </citation>
    <scope>NUCLEOTIDE SEQUENCE [LARGE SCALE GENOMIC DNA]</scope>
</reference>
<keyword evidence="2" id="KW-1185">Reference proteome</keyword>
<sequence length="139" mass="16148">MLARLLTEPRLTQHRNQKRIPIFVLQTANLKEKFALTDTHFYPDTLFNDKVPNKLAGEHIKYFPKESEQHRMITKFLNENNMEFSVITPKNLTSLKVVLKGLPINAPIDEIVEGLKEQGFLIEKINQLSNTNTKIRIHV</sequence>
<protein>
    <submittedName>
        <fullName evidence="1">Uncharacterized protein</fullName>
    </submittedName>
</protein>
<accession>A0AAV4YB74</accession>
<dbReference type="AlphaFoldDB" id="A0AAV4YB74"/>
<proteinExistence type="predicted"/>
<dbReference type="Proteomes" id="UP001054945">
    <property type="component" value="Unassembled WGS sequence"/>
</dbReference>
<comment type="caution">
    <text evidence="1">The sequence shown here is derived from an EMBL/GenBank/DDBJ whole genome shotgun (WGS) entry which is preliminary data.</text>
</comment>
<evidence type="ECO:0000313" key="2">
    <source>
        <dbReference type="Proteomes" id="UP001054945"/>
    </source>
</evidence>
<organism evidence="1 2">
    <name type="scientific">Caerostris extrusa</name>
    <name type="common">Bark spider</name>
    <name type="synonym">Caerostris bankana</name>
    <dbReference type="NCBI Taxonomy" id="172846"/>
    <lineage>
        <taxon>Eukaryota</taxon>
        <taxon>Metazoa</taxon>
        <taxon>Ecdysozoa</taxon>
        <taxon>Arthropoda</taxon>
        <taxon>Chelicerata</taxon>
        <taxon>Arachnida</taxon>
        <taxon>Araneae</taxon>
        <taxon>Araneomorphae</taxon>
        <taxon>Entelegynae</taxon>
        <taxon>Araneoidea</taxon>
        <taxon>Araneidae</taxon>
        <taxon>Caerostris</taxon>
    </lineage>
</organism>
<gene>
    <name evidence="1" type="ORF">CEXT_394381</name>
</gene>
<dbReference type="EMBL" id="BPLR01018949">
    <property type="protein sequence ID" value="GIZ03444.1"/>
    <property type="molecule type" value="Genomic_DNA"/>
</dbReference>
<name>A0AAV4YB74_CAEEX</name>